<name>A0A7X1N7W7_9BURK</name>
<gene>
    <name evidence="1" type="ORF">GCT13_08660</name>
</gene>
<protein>
    <submittedName>
        <fullName evidence="1">Uncharacterized protein</fullName>
    </submittedName>
</protein>
<dbReference type="AlphaFoldDB" id="A0A7X1N7W7"/>
<dbReference type="RefSeq" id="WP_152756948.1">
    <property type="nucleotide sequence ID" value="NZ_WHNP01000006.1"/>
</dbReference>
<dbReference type="EMBL" id="WHNP01000006">
    <property type="protein sequence ID" value="MPW17000.1"/>
    <property type="molecule type" value="Genomic_DNA"/>
</dbReference>
<reference evidence="1 2" key="1">
    <citation type="submission" date="2019-10" db="EMBL/GenBank/DDBJ databases">
        <title>Paraburkholderia sp. isolated from nodules of Mimosa pudica from Brazilian Atlantic Forest soils.</title>
        <authorList>
            <person name="Paulitsch F."/>
            <person name="Hungria M."/>
            <person name="Dall'Agnol R."/>
        </authorList>
    </citation>
    <scope>NUCLEOTIDE SEQUENCE [LARGE SCALE GENOMIC DNA]</scope>
    <source>
        <strain evidence="1 2">CNPSo 3157</strain>
    </source>
</reference>
<dbReference type="Proteomes" id="UP000484381">
    <property type="component" value="Unassembled WGS sequence"/>
</dbReference>
<evidence type="ECO:0000313" key="2">
    <source>
        <dbReference type="Proteomes" id="UP000484381"/>
    </source>
</evidence>
<organism evidence="1 2">
    <name type="scientific">Paraburkholderia franconis</name>
    <dbReference type="NCBI Taxonomy" id="2654983"/>
    <lineage>
        <taxon>Bacteria</taxon>
        <taxon>Pseudomonadati</taxon>
        <taxon>Pseudomonadota</taxon>
        <taxon>Betaproteobacteria</taxon>
        <taxon>Burkholderiales</taxon>
        <taxon>Burkholderiaceae</taxon>
        <taxon>Paraburkholderia</taxon>
    </lineage>
</organism>
<sequence>MTNNNRKGRFRHAFFSLRVDGIADGVLEARRPVIARSSARRFVGRAPRRIYTRPKFARRVSDALRSLA</sequence>
<accession>A0A7X1N7W7</accession>
<keyword evidence="2" id="KW-1185">Reference proteome</keyword>
<evidence type="ECO:0000313" key="1">
    <source>
        <dbReference type="EMBL" id="MPW17000.1"/>
    </source>
</evidence>
<proteinExistence type="predicted"/>
<comment type="caution">
    <text evidence="1">The sequence shown here is derived from an EMBL/GenBank/DDBJ whole genome shotgun (WGS) entry which is preliminary data.</text>
</comment>